<proteinExistence type="inferred from homology"/>
<dbReference type="PANTHER" id="PTHR43300:SF4">
    <property type="entry name" value="ACYL-[ACYL-CARRIER-PROTEIN]--UDP-N-ACETYLGLUCOSAMINE O-ACYLTRANSFERASE"/>
    <property type="match status" value="1"/>
</dbReference>
<dbReference type="Proteomes" id="UP001138661">
    <property type="component" value="Unassembled WGS sequence"/>
</dbReference>
<dbReference type="InterPro" id="IPR020019">
    <property type="entry name" value="AcTrfase_PglD-like"/>
</dbReference>
<dbReference type="Pfam" id="PF14602">
    <property type="entry name" value="Hexapep_2"/>
    <property type="match status" value="1"/>
</dbReference>
<dbReference type="AlphaFoldDB" id="A0A9X1K306"/>
<dbReference type="NCBIfam" id="TIGR03570">
    <property type="entry name" value="NeuD_NnaD"/>
    <property type="match status" value="1"/>
</dbReference>
<evidence type="ECO:0000256" key="1">
    <source>
        <dbReference type="ARBA" id="ARBA00007274"/>
    </source>
</evidence>
<protein>
    <submittedName>
        <fullName evidence="2">Acetyltransferase</fullName>
    </submittedName>
</protein>
<comment type="similarity">
    <text evidence="1">Belongs to the transferase hexapeptide repeat family.</text>
</comment>
<comment type="caution">
    <text evidence="2">The sequence shown here is derived from an EMBL/GenBank/DDBJ whole genome shotgun (WGS) entry which is preliminary data.</text>
</comment>
<reference evidence="2" key="1">
    <citation type="submission" date="2021-07" db="EMBL/GenBank/DDBJ databases">
        <title>Roseobacter insulae sp. nov., isolated from a tidal flat.</title>
        <authorList>
            <person name="Park S."/>
            <person name="Yoon J.-H."/>
        </authorList>
    </citation>
    <scope>NUCLEOTIDE SEQUENCE</scope>
    <source>
        <strain evidence="2">YSTF-M11</strain>
    </source>
</reference>
<accession>A0A9X1K306</accession>
<sequence length="220" mass="23900">MKKLVIFGAGDIAELAHYYFTTDTDYSVVAFCVDAQFIKEDKFCDLPVVPFEDLSEHYPSATHDMFIALSYAKLNALRKTKFDDAREKGYALASYVSSKASVLNQGNIGANAFILEDNTVQPFVTIGDNVTLWSGNHIGHHSVISDHTFISSHVVVSGGVKIGERCFIGVNATLRDHIEIGDKCVIGAGALLLADAEPEGVYLGTATDRARVPSTRLRGI</sequence>
<evidence type="ECO:0000313" key="2">
    <source>
        <dbReference type="EMBL" id="MBW4710819.1"/>
    </source>
</evidence>
<dbReference type="Pfam" id="PF00132">
    <property type="entry name" value="Hexapep"/>
    <property type="match status" value="1"/>
</dbReference>
<dbReference type="InterPro" id="IPR050179">
    <property type="entry name" value="Trans_hexapeptide_repeat"/>
</dbReference>
<dbReference type="InterPro" id="IPR001451">
    <property type="entry name" value="Hexapep"/>
</dbReference>
<name>A0A9X1K306_9RHOB</name>
<dbReference type="RefSeq" id="WP_219508068.1">
    <property type="nucleotide sequence ID" value="NZ_JAHXDN010000011.1"/>
</dbReference>
<organism evidence="2 3">
    <name type="scientific">Roseobacter insulae</name>
    <dbReference type="NCBI Taxonomy" id="2859783"/>
    <lineage>
        <taxon>Bacteria</taxon>
        <taxon>Pseudomonadati</taxon>
        <taxon>Pseudomonadota</taxon>
        <taxon>Alphaproteobacteria</taxon>
        <taxon>Rhodobacterales</taxon>
        <taxon>Roseobacteraceae</taxon>
        <taxon>Roseobacter</taxon>
    </lineage>
</organism>
<keyword evidence="3" id="KW-1185">Reference proteome</keyword>
<dbReference type="EMBL" id="JAHXDN010000011">
    <property type="protein sequence ID" value="MBW4710819.1"/>
    <property type="molecule type" value="Genomic_DNA"/>
</dbReference>
<evidence type="ECO:0000313" key="3">
    <source>
        <dbReference type="Proteomes" id="UP001138661"/>
    </source>
</evidence>
<gene>
    <name evidence="2" type="ORF">KX928_23760</name>
</gene>
<dbReference type="PANTHER" id="PTHR43300">
    <property type="entry name" value="ACETYLTRANSFERASE"/>
    <property type="match status" value="1"/>
</dbReference>
<dbReference type="CDD" id="cd03360">
    <property type="entry name" value="LbH_AT_putative"/>
    <property type="match status" value="1"/>
</dbReference>